<sequence length="171" mass="19564">MISQVLLRLIDETIVPAILLITTKILGMWFVTILFRIDWQFSLSATASGIEFSSHEGLLMVNSYSNLLVVIVLTFNILWLLVKAYHFHETHISPSFTLKLLSLNLTRLISTSVEVYHKALIWLSYLWLVVFLSILHSAMGVSYGWVVAVSFGVALFMTWLFINDLERELTI</sequence>
<dbReference type="EMBL" id="JAGQKX010000002">
    <property type="protein sequence ID" value="MCA9389805.1"/>
    <property type="molecule type" value="Genomic_DNA"/>
</dbReference>
<feature type="transmembrane region" description="Helical" evidence="1">
    <location>
        <begin position="14"/>
        <end position="37"/>
    </location>
</feature>
<keyword evidence="1" id="KW-1133">Transmembrane helix</keyword>
<dbReference type="AlphaFoldDB" id="A0A955LWL9"/>
<gene>
    <name evidence="2" type="ORF">KC571_00185</name>
    <name evidence="3" type="ORF">KC573_04235</name>
</gene>
<dbReference type="EMBL" id="JAGQKY010000239">
    <property type="protein sequence ID" value="MCA9398012.1"/>
    <property type="molecule type" value="Genomic_DNA"/>
</dbReference>
<keyword evidence="1" id="KW-0472">Membrane</keyword>
<evidence type="ECO:0000313" key="4">
    <source>
        <dbReference type="Proteomes" id="UP000699691"/>
    </source>
</evidence>
<evidence type="ECO:0000313" key="2">
    <source>
        <dbReference type="EMBL" id="MCA9389805.1"/>
    </source>
</evidence>
<keyword evidence="1" id="KW-0812">Transmembrane</keyword>
<proteinExistence type="predicted"/>
<protein>
    <submittedName>
        <fullName evidence="3">Uncharacterized protein</fullName>
    </submittedName>
</protein>
<evidence type="ECO:0000256" key="1">
    <source>
        <dbReference type="SAM" id="Phobius"/>
    </source>
</evidence>
<feature type="transmembrane region" description="Helical" evidence="1">
    <location>
        <begin position="115"/>
        <end position="135"/>
    </location>
</feature>
<reference evidence="3" key="1">
    <citation type="submission" date="2020-04" db="EMBL/GenBank/DDBJ databases">
        <authorList>
            <person name="Zhang T."/>
        </authorList>
    </citation>
    <scope>NUCLEOTIDE SEQUENCE</scope>
    <source>
        <strain evidence="2">HKST-UBA01</strain>
        <strain evidence="3">HKST-UBA02</strain>
    </source>
</reference>
<accession>A0A955LWL9</accession>
<feature type="transmembrane region" description="Helical" evidence="1">
    <location>
        <begin position="142"/>
        <end position="162"/>
    </location>
</feature>
<name>A0A955LWL9_UNCKA</name>
<comment type="caution">
    <text evidence="3">The sequence shown here is derived from an EMBL/GenBank/DDBJ whole genome shotgun (WGS) entry which is preliminary data.</text>
</comment>
<feature type="transmembrane region" description="Helical" evidence="1">
    <location>
        <begin position="58"/>
        <end position="82"/>
    </location>
</feature>
<dbReference type="Proteomes" id="UP000699691">
    <property type="component" value="Unassembled WGS sequence"/>
</dbReference>
<reference evidence="3" key="2">
    <citation type="journal article" date="2021" name="Microbiome">
        <title>Successional dynamics and alternative stable states in a saline activated sludge microbial community over 9 years.</title>
        <authorList>
            <person name="Wang Y."/>
            <person name="Ye J."/>
            <person name="Ju F."/>
            <person name="Liu L."/>
            <person name="Boyd J.A."/>
            <person name="Deng Y."/>
            <person name="Parks D.H."/>
            <person name="Jiang X."/>
            <person name="Yin X."/>
            <person name="Woodcroft B.J."/>
            <person name="Tyson G.W."/>
            <person name="Hugenholtz P."/>
            <person name="Polz M.F."/>
            <person name="Zhang T."/>
        </authorList>
    </citation>
    <scope>NUCLEOTIDE SEQUENCE</scope>
    <source>
        <strain evidence="2">HKST-UBA01</strain>
        <strain evidence="3">HKST-UBA02</strain>
    </source>
</reference>
<evidence type="ECO:0000313" key="3">
    <source>
        <dbReference type="EMBL" id="MCA9398012.1"/>
    </source>
</evidence>
<dbReference type="Proteomes" id="UP000701698">
    <property type="component" value="Unassembled WGS sequence"/>
</dbReference>
<organism evidence="3 4">
    <name type="scientific">candidate division WWE3 bacterium</name>
    <dbReference type="NCBI Taxonomy" id="2053526"/>
    <lineage>
        <taxon>Bacteria</taxon>
        <taxon>Katanobacteria</taxon>
    </lineage>
</organism>